<evidence type="ECO:0000313" key="1">
    <source>
        <dbReference type="EMBL" id="GEK59158.1"/>
    </source>
</evidence>
<organism evidence="1 2">
    <name type="scientific">Marinococcus halophilus</name>
    <dbReference type="NCBI Taxonomy" id="1371"/>
    <lineage>
        <taxon>Bacteria</taxon>
        <taxon>Bacillati</taxon>
        <taxon>Bacillota</taxon>
        <taxon>Bacilli</taxon>
        <taxon>Bacillales</taxon>
        <taxon>Bacillaceae</taxon>
        <taxon>Marinococcus</taxon>
    </lineage>
</organism>
<comment type="caution">
    <text evidence="1">The sequence shown here is derived from an EMBL/GenBank/DDBJ whole genome shotgun (WGS) entry which is preliminary data.</text>
</comment>
<dbReference type="OrthoDB" id="9875461at2"/>
<gene>
    <name evidence="1" type="ORF">MHA01_20630</name>
</gene>
<evidence type="ECO:0000313" key="2">
    <source>
        <dbReference type="Proteomes" id="UP000321051"/>
    </source>
</evidence>
<keyword evidence="2" id="KW-1185">Reference proteome</keyword>
<sequence>MTLVVPYINASAVHYANRQQPPAKPGMHRVQRVQPVEPKRYSSEQQEAYRSLEKRHERILKEENKKGRRIHTLA</sequence>
<dbReference type="Proteomes" id="UP000321051">
    <property type="component" value="Unassembled WGS sequence"/>
</dbReference>
<name>A0A510Y721_MARHA</name>
<dbReference type="RefSeq" id="WP_079475911.1">
    <property type="nucleotide sequence ID" value="NZ_BJUN01000011.1"/>
</dbReference>
<dbReference type="STRING" id="1371.GCA_900166605_02156"/>
<reference evidence="1 2" key="1">
    <citation type="submission" date="2019-07" db="EMBL/GenBank/DDBJ databases">
        <title>Whole genome shotgun sequence of Marinococcus halophilus NBRC 102359.</title>
        <authorList>
            <person name="Hosoyama A."/>
            <person name="Uohara A."/>
            <person name="Ohji S."/>
            <person name="Ichikawa N."/>
        </authorList>
    </citation>
    <scope>NUCLEOTIDE SEQUENCE [LARGE SCALE GENOMIC DNA]</scope>
    <source>
        <strain evidence="1 2">NBRC 102359</strain>
    </source>
</reference>
<proteinExistence type="predicted"/>
<dbReference type="EMBL" id="BJUN01000011">
    <property type="protein sequence ID" value="GEK59158.1"/>
    <property type="molecule type" value="Genomic_DNA"/>
</dbReference>
<protein>
    <submittedName>
        <fullName evidence="1">Uncharacterized protein</fullName>
    </submittedName>
</protein>
<dbReference type="AlphaFoldDB" id="A0A510Y721"/>
<accession>A0A510Y721</accession>